<evidence type="ECO:0000313" key="3">
    <source>
        <dbReference type="Proteomes" id="UP000295411"/>
    </source>
</evidence>
<protein>
    <submittedName>
        <fullName evidence="2">Trehalose-6-phosphate synthase</fullName>
    </submittedName>
</protein>
<comment type="similarity">
    <text evidence="1">Belongs to the glycosyltransferase 20 family.</text>
</comment>
<dbReference type="CDD" id="cd03788">
    <property type="entry name" value="GT20_TPS"/>
    <property type="match status" value="1"/>
</dbReference>
<proteinExistence type="inferred from homology"/>
<dbReference type="PANTHER" id="PTHR10788:SF106">
    <property type="entry name" value="BCDNA.GH08860"/>
    <property type="match status" value="1"/>
</dbReference>
<evidence type="ECO:0000313" key="2">
    <source>
        <dbReference type="EMBL" id="TDK26374.1"/>
    </source>
</evidence>
<reference evidence="2 3" key="1">
    <citation type="submission" date="2019-03" db="EMBL/GenBank/DDBJ databases">
        <title>Arthrobacter sp. nov., an bacterium isolated from biocrust in Mu Us Desert.</title>
        <authorList>
            <person name="Lixiong L."/>
        </authorList>
    </citation>
    <scope>NUCLEOTIDE SEQUENCE [LARGE SCALE GENOMIC DNA]</scope>
    <source>
        <strain evidence="2 3">SLN-3</strain>
    </source>
</reference>
<organism evidence="2 3">
    <name type="scientific">Arthrobacter crusticola</name>
    <dbReference type="NCBI Taxonomy" id="2547960"/>
    <lineage>
        <taxon>Bacteria</taxon>
        <taxon>Bacillati</taxon>
        <taxon>Actinomycetota</taxon>
        <taxon>Actinomycetes</taxon>
        <taxon>Micrococcales</taxon>
        <taxon>Micrococcaceae</taxon>
        <taxon>Arthrobacter</taxon>
    </lineage>
</organism>
<keyword evidence="3" id="KW-1185">Reference proteome</keyword>
<comment type="caution">
    <text evidence="2">The sequence shown here is derived from an EMBL/GenBank/DDBJ whole genome shotgun (WGS) entry which is preliminary data.</text>
</comment>
<sequence length="487" mass="54417">MSEATTAADSDTDYGDFDFIVVSNRLAVDRVTDDEGNSSWRRSPGGLVTALAPVMAKTDGAWVGWHGAPDEALDPFDEGNMRLVPVPLSEDEVELYYEGFSNATLWPLYHDVIAPPEFHRTWWDAYRRVNERFAKATAASAAHGATVWVQDYQLQLVPKLLRKARPDLVIGFFNHIPFPPLEIFAQLPWRRQVIEGLLGADLIGFQRPSDASNFLRCVRRFLGHTIRQQQVQVPADGDAPAYVSRAEAFPISIDVNAITELAKRQDIIERSREIRRELGNPKHVLLGVDRLDYTKGIGHRLKAYGELLEDGSITVEDAALIQVASPSRERVEQYRLLREEIEGAVGRINGTYDTMKNTAIRYLHHSYPVEEMVALYLAADVMLVTALRDGMNLVAKEYVAARTENRGALVLSEFAGAADTLRQAVLVNPHDIDGLKSAMVTALNMPPAEGIRRMRIMRRQVLQNDVERWSQAFLTALRNGSAGNSDA</sequence>
<dbReference type="EMBL" id="SMTK01000002">
    <property type="protein sequence ID" value="TDK26374.1"/>
    <property type="molecule type" value="Genomic_DNA"/>
</dbReference>
<dbReference type="PANTHER" id="PTHR10788">
    <property type="entry name" value="TREHALOSE-6-PHOSPHATE SYNTHASE"/>
    <property type="match status" value="1"/>
</dbReference>
<gene>
    <name evidence="2" type="ORF">E2F48_04000</name>
</gene>
<dbReference type="GO" id="GO:0005992">
    <property type="term" value="P:trehalose biosynthetic process"/>
    <property type="evidence" value="ECO:0007669"/>
    <property type="project" value="InterPro"/>
</dbReference>
<dbReference type="Pfam" id="PF00982">
    <property type="entry name" value="Glyco_transf_20"/>
    <property type="match status" value="1"/>
</dbReference>
<dbReference type="GO" id="GO:0003825">
    <property type="term" value="F:alpha,alpha-trehalose-phosphate synthase (UDP-forming) activity"/>
    <property type="evidence" value="ECO:0007669"/>
    <property type="project" value="TreeGrafter"/>
</dbReference>
<name>A0A4R5TYQ3_9MICC</name>
<dbReference type="OrthoDB" id="9761633at2"/>
<accession>A0A4R5TYQ3</accession>
<dbReference type="AlphaFoldDB" id="A0A4R5TYQ3"/>
<dbReference type="SUPFAM" id="SSF53756">
    <property type="entry name" value="UDP-Glycosyltransferase/glycogen phosphorylase"/>
    <property type="match status" value="1"/>
</dbReference>
<evidence type="ECO:0000256" key="1">
    <source>
        <dbReference type="ARBA" id="ARBA00008799"/>
    </source>
</evidence>
<dbReference type="Proteomes" id="UP000295411">
    <property type="component" value="Unassembled WGS sequence"/>
</dbReference>
<dbReference type="RefSeq" id="WP_133402737.1">
    <property type="nucleotide sequence ID" value="NZ_SMTK01000002.1"/>
</dbReference>
<dbReference type="Gene3D" id="3.40.50.2000">
    <property type="entry name" value="Glycogen Phosphorylase B"/>
    <property type="match status" value="2"/>
</dbReference>
<dbReference type="InterPro" id="IPR001830">
    <property type="entry name" value="Glyco_trans_20"/>
</dbReference>